<dbReference type="AlphaFoldDB" id="A0A7S8FFZ0"/>
<dbReference type="GO" id="GO:0003677">
    <property type="term" value="F:DNA binding"/>
    <property type="evidence" value="ECO:0007669"/>
    <property type="project" value="InterPro"/>
</dbReference>
<dbReference type="EMBL" id="CP047423">
    <property type="protein sequence ID" value="QPD05125.1"/>
    <property type="molecule type" value="Genomic_DNA"/>
</dbReference>
<evidence type="ECO:0000313" key="3">
    <source>
        <dbReference type="Proteomes" id="UP000593737"/>
    </source>
</evidence>
<dbReference type="Pfam" id="PF02452">
    <property type="entry name" value="PemK_toxin"/>
    <property type="match status" value="1"/>
</dbReference>
<reference evidence="2 3" key="1">
    <citation type="journal article" date="2020" name="ISME J.">
        <title>Enrichment and physiological characterization of a novel comammox Nitrospira indicates ammonium inhibition of complete nitrification.</title>
        <authorList>
            <person name="Sakoula D."/>
            <person name="Koch H."/>
            <person name="Frank J."/>
            <person name="Jetten M.S.M."/>
            <person name="van Kessel M.A.H.J."/>
            <person name="Lucker S."/>
        </authorList>
    </citation>
    <scope>NUCLEOTIDE SEQUENCE [LARGE SCALE GENOMIC DNA]</scope>
    <source>
        <strain evidence="2">Comreactor17</strain>
    </source>
</reference>
<accession>A0A7S8FFZ0</accession>
<dbReference type="EC" id="3.1.-.-" evidence="1"/>
<name>A0A7S8FFZ0_9BACT</name>
<keyword evidence="1" id="KW-0540">Nuclease</keyword>
<dbReference type="GO" id="GO:0016075">
    <property type="term" value="P:rRNA catabolic process"/>
    <property type="evidence" value="ECO:0007669"/>
    <property type="project" value="TreeGrafter"/>
</dbReference>
<dbReference type="InterPro" id="IPR011067">
    <property type="entry name" value="Plasmid_toxin/cell-grow_inhib"/>
</dbReference>
<keyword evidence="1 2" id="KW-0378">Hydrolase</keyword>
<dbReference type="GO" id="GO:0004521">
    <property type="term" value="F:RNA endonuclease activity"/>
    <property type="evidence" value="ECO:0007669"/>
    <property type="project" value="TreeGrafter"/>
</dbReference>
<keyword evidence="1" id="KW-0255">Endonuclease</keyword>
<sequence>MQIKRGHLYVVDFNPRVRTKPGKLRPALVVQSDLVNEAGYPSTIVIPTTSKLVEDPGILRFRLSKGDAALDCESDLLLGQLIAVANESFHKEIGSLSQTAFDEVELRIKIILGL</sequence>
<dbReference type="Proteomes" id="UP000593737">
    <property type="component" value="Chromosome"/>
</dbReference>
<proteinExistence type="inferred from homology"/>
<dbReference type="PANTHER" id="PTHR33988">
    <property type="entry name" value="ENDORIBONUCLEASE MAZF-RELATED"/>
    <property type="match status" value="1"/>
</dbReference>
<dbReference type="InterPro" id="IPR003477">
    <property type="entry name" value="PemK-like"/>
</dbReference>
<evidence type="ECO:0000313" key="2">
    <source>
        <dbReference type="EMBL" id="QPD05125.1"/>
    </source>
</evidence>
<gene>
    <name evidence="2" type="ORF">Nkreftii_002899</name>
</gene>
<protein>
    <recommendedName>
        <fullName evidence="1">mRNA interferase</fullName>
        <ecNumber evidence="1">3.1.-.-</ecNumber>
    </recommendedName>
</protein>
<evidence type="ECO:0000256" key="1">
    <source>
        <dbReference type="PIRNR" id="PIRNR033490"/>
    </source>
</evidence>
<dbReference type="SUPFAM" id="SSF50118">
    <property type="entry name" value="Cell growth inhibitor/plasmid maintenance toxic component"/>
    <property type="match status" value="1"/>
</dbReference>
<dbReference type="Gene3D" id="2.30.30.110">
    <property type="match status" value="1"/>
</dbReference>
<comment type="function">
    <text evidence="1">Toxic component of a type II toxin-antitoxin (TA) system.</text>
</comment>
<dbReference type="KEGG" id="nkf:Nkreftii_002899"/>
<dbReference type="PIRSF" id="PIRSF033490">
    <property type="entry name" value="MazF"/>
    <property type="match status" value="1"/>
</dbReference>
<dbReference type="PANTHER" id="PTHR33988:SF2">
    <property type="entry name" value="ENDORIBONUCLEASE MAZF"/>
    <property type="match status" value="1"/>
</dbReference>
<organism evidence="2 3">
    <name type="scientific">Candidatus Nitrospira kreftii</name>
    <dbReference type="NCBI Taxonomy" id="2652173"/>
    <lineage>
        <taxon>Bacteria</taxon>
        <taxon>Pseudomonadati</taxon>
        <taxon>Nitrospirota</taxon>
        <taxon>Nitrospiria</taxon>
        <taxon>Nitrospirales</taxon>
        <taxon>Nitrospiraceae</taxon>
        <taxon>Nitrospira</taxon>
    </lineage>
</organism>
<dbReference type="GO" id="GO:0006402">
    <property type="term" value="P:mRNA catabolic process"/>
    <property type="evidence" value="ECO:0007669"/>
    <property type="project" value="TreeGrafter"/>
</dbReference>
<comment type="similarity">
    <text evidence="1">Belongs to the PemK/MazF family.</text>
</comment>
<dbReference type="GO" id="GO:0016787">
    <property type="term" value="F:hydrolase activity"/>
    <property type="evidence" value="ECO:0007669"/>
    <property type="project" value="UniProtKB-KW"/>
</dbReference>